<reference evidence="1 2" key="1">
    <citation type="submission" date="2018-01" db="EMBL/GenBank/DDBJ databases">
        <title>Complete genome sequence of Bacteriovorax stolpii DSM12778.</title>
        <authorList>
            <person name="Tang B."/>
            <person name="Chang J."/>
        </authorList>
    </citation>
    <scope>NUCLEOTIDE SEQUENCE [LARGE SCALE GENOMIC DNA]</scope>
    <source>
        <strain evidence="1 2">DSM 12778</strain>
    </source>
</reference>
<dbReference type="AlphaFoldDB" id="A0A2K9NQX1"/>
<proteinExistence type="predicted"/>
<name>A0A2K9NQX1_BACTC</name>
<dbReference type="InterPro" id="IPR029058">
    <property type="entry name" value="AB_hydrolase_fold"/>
</dbReference>
<dbReference type="Proteomes" id="UP000235584">
    <property type="component" value="Chromosome"/>
</dbReference>
<gene>
    <name evidence="1" type="ORF">C0V70_07240</name>
</gene>
<dbReference type="OrthoDB" id="5290784at2"/>
<accession>A0A2K9NQX1</accession>
<dbReference type="KEGG" id="bsto:C0V70_07240"/>
<dbReference type="SUPFAM" id="SSF53474">
    <property type="entry name" value="alpha/beta-Hydrolases"/>
    <property type="match status" value="1"/>
</dbReference>
<organism evidence="1 2">
    <name type="scientific">Bacteriovorax stolpii</name>
    <name type="common">Bdellovibrio stolpii</name>
    <dbReference type="NCBI Taxonomy" id="960"/>
    <lineage>
        <taxon>Bacteria</taxon>
        <taxon>Pseudomonadati</taxon>
        <taxon>Bdellovibrionota</taxon>
        <taxon>Bacteriovoracia</taxon>
        <taxon>Bacteriovoracales</taxon>
        <taxon>Bacteriovoracaceae</taxon>
        <taxon>Bacteriovorax</taxon>
    </lineage>
</organism>
<sequence length="266" mass="30140">MKILKGYLNYQNQKTNVMYFLPDLDGEVKPTFAILTHGYTADKSSIINWPIRLAEVGVSCALFDIPGHYQGNYSEVESFEEFKEHAHKLFLEAFKGLSVAFKEEFPLNEHFLAPGELKLVLGGHSLGSLLALKALMMKEFEAYEKRGIGVGLGMAPKDVVHLFDTPFYKSTLKVREQLVSPELKPDNVFPWIRDEKYNLALTNQDIHLISGIDDLVVGDDGAERFMEALVQKNNRVTIDKPSKLPHHEPQGAASYVKKYLKKINWV</sequence>
<evidence type="ECO:0000313" key="2">
    <source>
        <dbReference type="Proteomes" id="UP000235584"/>
    </source>
</evidence>
<dbReference type="Gene3D" id="3.40.50.1820">
    <property type="entry name" value="alpha/beta hydrolase"/>
    <property type="match status" value="1"/>
</dbReference>
<keyword evidence="2" id="KW-1185">Reference proteome</keyword>
<protein>
    <submittedName>
        <fullName evidence="1">Uncharacterized protein</fullName>
    </submittedName>
</protein>
<evidence type="ECO:0000313" key="1">
    <source>
        <dbReference type="EMBL" id="AUN97903.1"/>
    </source>
</evidence>
<dbReference type="RefSeq" id="WP_102243196.1">
    <property type="nucleotide sequence ID" value="NZ_CP025704.1"/>
</dbReference>
<dbReference type="EMBL" id="CP025704">
    <property type="protein sequence ID" value="AUN97903.1"/>
    <property type="molecule type" value="Genomic_DNA"/>
</dbReference>